<name>W7QRT0_9ALTE</name>
<dbReference type="STRING" id="1328313.DS2_02850"/>
<gene>
    <name evidence="1" type="ORF">DS2_02850</name>
</gene>
<dbReference type="EMBL" id="ARZY01000003">
    <property type="protein sequence ID" value="EWH11727.1"/>
    <property type="molecule type" value="Genomic_DNA"/>
</dbReference>
<protein>
    <recommendedName>
        <fullName evidence="3">Phosphoenolpyruvate carboxylase</fullName>
    </recommendedName>
</protein>
<sequence>MKDNITQAGQKLLRAMARHSDIIMQAYVKGAVDESLYSSQVLENLQNLGILWRPDIESDLRLRRIVRALLEEGLSDERNRQVDANIGSALAKVTTLVAHYKEACNKHRFTEAESHFADLTELTYAMIDSLKQGVRGLWSRIHKEFGYVASIDAKIRENQLAQQQVTDILSQLEMFHFDNLAQEAGSNRDLRRLLVVTLQSNFAAVTQELSLVQARLNELLGRFREFQGRTRLLKGFVLHIEQQPDYNPQNYAKHSQVPSVFNQAQAIIQPAAIDVRNANHEADLAQIVGRIKAILHLRNHTPQAAAQTVKIEQSQPVELIENKIRRCVEDYFCRIIDTGERLSALDYHIEHQLEFDHEAWIYQVIGGYEALPSNDKAYFGLEKSIKDHPQFNGNKIIEDVSLWFS</sequence>
<evidence type="ECO:0000313" key="2">
    <source>
        <dbReference type="Proteomes" id="UP000019276"/>
    </source>
</evidence>
<proteinExistence type="predicted"/>
<dbReference type="PATRIC" id="fig|1328313.3.peg.594"/>
<dbReference type="eggNOG" id="COG2352">
    <property type="taxonomic scope" value="Bacteria"/>
</dbReference>
<dbReference type="Proteomes" id="UP000019276">
    <property type="component" value="Unassembled WGS sequence"/>
</dbReference>
<evidence type="ECO:0000313" key="1">
    <source>
        <dbReference type="EMBL" id="EWH11727.1"/>
    </source>
</evidence>
<reference evidence="1 2" key="1">
    <citation type="journal article" date="2014" name="Genome Announc.">
        <title>Draft Genome Sequence of the Agar-Degrading Bacterium Catenovulum sp. Strain DS-2, Isolated from Intestines of Haliotis diversicolor.</title>
        <authorList>
            <person name="Shan D."/>
            <person name="Li X."/>
            <person name="Gu Z."/>
            <person name="Wei G."/>
            <person name="Gao Z."/>
            <person name="Shao Z."/>
        </authorList>
    </citation>
    <scope>NUCLEOTIDE SEQUENCE [LARGE SCALE GENOMIC DNA]</scope>
    <source>
        <strain evidence="1 2">DS-2</strain>
    </source>
</reference>
<dbReference type="OrthoDB" id="8565078at2"/>
<organism evidence="1 2">
    <name type="scientific">Catenovulum agarivorans DS-2</name>
    <dbReference type="NCBI Taxonomy" id="1328313"/>
    <lineage>
        <taxon>Bacteria</taxon>
        <taxon>Pseudomonadati</taxon>
        <taxon>Pseudomonadota</taxon>
        <taxon>Gammaproteobacteria</taxon>
        <taxon>Alteromonadales</taxon>
        <taxon>Alteromonadaceae</taxon>
        <taxon>Catenovulum</taxon>
    </lineage>
</organism>
<keyword evidence="2" id="KW-1185">Reference proteome</keyword>
<dbReference type="RefSeq" id="WP_035013120.1">
    <property type="nucleotide sequence ID" value="NZ_ARZY01000003.1"/>
</dbReference>
<evidence type="ECO:0008006" key="3">
    <source>
        <dbReference type="Google" id="ProtNLM"/>
    </source>
</evidence>
<accession>W7QRT0</accession>
<dbReference type="AlphaFoldDB" id="W7QRT0"/>
<comment type="caution">
    <text evidence="1">The sequence shown here is derived from an EMBL/GenBank/DDBJ whole genome shotgun (WGS) entry which is preliminary data.</text>
</comment>